<proteinExistence type="predicted"/>
<dbReference type="AlphaFoldDB" id="X1CPA4"/>
<gene>
    <name evidence="1" type="ORF">S01H4_52116</name>
</gene>
<dbReference type="EMBL" id="BART01029742">
    <property type="protein sequence ID" value="GAH10261.1"/>
    <property type="molecule type" value="Genomic_DNA"/>
</dbReference>
<evidence type="ECO:0000313" key="1">
    <source>
        <dbReference type="EMBL" id="GAH10261.1"/>
    </source>
</evidence>
<accession>X1CPA4</accession>
<protein>
    <submittedName>
        <fullName evidence="1">Uncharacterized protein</fullName>
    </submittedName>
</protein>
<feature type="non-terminal residue" evidence="1">
    <location>
        <position position="1"/>
    </location>
</feature>
<name>X1CPA4_9ZZZZ</name>
<reference evidence="1" key="1">
    <citation type="journal article" date="2014" name="Front. Microbiol.">
        <title>High frequency of phylogenetically diverse reductive dehalogenase-homologous genes in deep subseafloor sedimentary metagenomes.</title>
        <authorList>
            <person name="Kawai M."/>
            <person name="Futagami T."/>
            <person name="Toyoda A."/>
            <person name="Takaki Y."/>
            <person name="Nishi S."/>
            <person name="Hori S."/>
            <person name="Arai W."/>
            <person name="Tsubouchi T."/>
            <person name="Morono Y."/>
            <person name="Uchiyama I."/>
            <person name="Ito T."/>
            <person name="Fujiyama A."/>
            <person name="Inagaki F."/>
            <person name="Takami H."/>
        </authorList>
    </citation>
    <scope>NUCLEOTIDE SEQUENCE</scope>
    <source>
        <strain evidence="1">Expedition CK06-06</strain>
    </source>
</reference>
<sequence>PEVFPVIALNIPVATNGNKSRADSLGEHRGKYIDMMYWKAIAQNFYPMRIDADSTYEYAGTLDTTGTTTTLDCTGLDQLDDHWIGGVVSITSGNNKGMGGYISDFVSSTDILTITETLPSYALNESSTTETFKIATSTGLTSADPLSLS</sequence>
<organism evidence="1">
    <name type="scientific">marine sediment metagenome</name>
    <dbReference type="NCBI Taxonomy" id="412755"/>
    <lineage>
        <taxon>unclassified sequences</taxon>
        <taxon>metagenomes</taxon>
        <taxon>ecological metagenomes</taxon>
    </lineage>
</organism>
<comment type="caution">
    <text evidence="1">The sequence shown here is derived from an EMBL/GenBank/DDBJ whole genome shotgun (WGS) entry which is preliminary data.</text>
</comment>